<sequence length="163" mass="19192">MLIYIQTADEPIATEEILDSKRIISIVQAKKNNDKPTRQKIEKENEDEVLESLVTVAKVCSAIKTIVHYEEQDNSESNLLLDKLEFLRKLLKEYKHIFEKSKKQSKITSFFIFPNSYSNDSHLHDFYPYDLYSQDSYPHDLYFQDLYLQDSYSYNSNSPDLSS</sequence>
<proteinExistence type="predicted"/>
<comment type="caution">
    <text evidence="1">The sequence shown here is derived from an EMBL/GenBank/DDBJ whole genome shotgun (WGS) entry which is preliminary data.</text>
</comment>
<name>A0A9N9HYW1_9GLOM</name>
<dbReference type="OrthoDB" id="386672at2759"/>
<dbReference type="Proteomes" id="UP000789396">
    <property type="component" value="Unassembled WGS sequence"/>
</dbReference>
<accession>A0A9N9HYW1</accession>
<evidence type="ECO:0000313" key="2">
    <source>
        <dbReference type="Proteomes" id="UP000789396"/>
    </source>
</evidence>
<dbReference type="EMBL" id="CAJVPZ010022752">
    <property type="protein sequence ID" value="CAG8712939.1"/>
    <property type="molecule type" value="Genomic_DNA"/>
</dbReference>
<gene>
    <name evidence="1" type="ORF">RFULGI_LOCUS10959</name>
</gene>
<reference evidence="1" key="1">
    <citation type="submission" date="2021-06" db="EMBL/GenBank/DDBJ databases">
        <authorList>
            <person name="Kallberg Y."/>
            <person name="Tangrot J."/>
            <person name="Rosling A."/>
        </authorList>
    </citation>
    <scope>NUCLEOTIDE SEQUENCE</scope>
    <source>
        <strain evidence="1">IN212</strain>
    </source>
</reference>
<keyword evidence="2" id="KW-1185">Reference proteome</keyword>
<dbReference type="AlphaFoldDB" id="A0A9N9HYW1"/>
<evidence type="ECO:0000313" key="1">
    <source>
        <dbReference type="EMBL" id="CAG8712939.1"/>
    </source>
</evidence>
<organism evidence="1 2">
    <name type="scientific">Racocetra fulgida</name>
    <dbReference type="NCBI Taxonomy" id="60492"/>
    <lineage>
        <taxon>Eukaryota</taxon>
        <taxon>Fungi</taxon>
        <taxon>Fungi incertae sedis</taxon>
        <taxon>Mucoromycota</taxon>
        <taxon>Glomeromycotina</taxon>
        <taxon>Glomeromycetes</taxon>
        <taxon>Diversisporales</taxon>
        <taxon>Gigasporaceae</taxon>
        <taxon>Racocetra</taxon>
    </lineage>
</organism>
<protein>
    <submittedName>
        <fullName evidence="1">8521_t:CDS:1</fullName>
    </submittedName>
</protein>